<feature type="signal peptide" evidence="1">
    <location>
        <begin position="1"/>
        <end position="23"/>
    </location>
</feature>
<evidence type="ECO:0000256" key="1">
    <source>
        <dbReference type="SAM" id="SignalP"/>
    </source>
</evidence>
<dbReference type="AlphaFoldDB" id="G0EIG6"/>
<name>G0EIG6_BRAIP</name>
<keyword evidence="3" id="KW-1185">Reference proteome</keyword>
<sequence length="169" mass="18378">MNKKLLLILSILMSLSLFTMSCAKSVTAPNQIDQSSTLDISKVGSSISTYNYGSIITDGDVQIDLKNVQYSPMNGNTVTLTYSPTTTSTQPVVFNENSILNKIAESLQSVTYYANGVSSISVGNWTKYEYSSSSAQTVNYILTAQAIGKYGNKLDFTFVLTTSGNITWQ</sequence>
<evidence type="ECO:0000313" key="3">
    <source>
        <dbReference type="Proteomes" id="UP000008522"/>
    </source>
</evidence>
<protein>
    <recommendedName>
        <fullName evidence="4">Lipoprotein</fullName>
    </recommendedName>
</protein>
<proteinExistence type="predicted"/>
<keyword evidence="1" id="KW-0732">Signal</keyword>
<accession>G0EIG6</accession>
<dbReference type="GeneID" id="44968897"/>
<evidence type="ECO:0000313" key="2">
    <source>
        <dbReference type="EMBL" id="AEM20974.1"/>
    </source>
</evidence>
<evidence type="ECO:0008006" key="4">
    <source>
        <dbReference type="Google" id="ProtNLM"/>
    </source>
</evidence>
<reference evidence="2 3" key="1">
    <citation type="journal article" date="2011" name="BMC Genomics">
        <title>Complete genome sequence of Brachyspira intermedia reveals unique genomic features in Brachyspira species and phage-mediated horizontal gene transfer.</title>
        <authorList>
            <person name="Hafstrom T."/>
            <person name="Jansson D.S."/>
            <person name="Segerman B."/>
        </authorList>
    </citation>
    <scope>NUCLEOTIDE SEQUENCE [LARGE SCALE GENOMIC DNA]</scope>
    <source>
        <strain evidence="3">ATCC 51140 / PWS/A</strain>
    </source>
</reference>
<dbReference type="HOGENOM" id="CLU_1575486_0_0_12"/>
<dbReference type="RefSeq" id="WP_014486826.1">
    <property type="nucleotide sequence ID" value="NC_017243.1"/>
</dbReference>
<feature type="chain" id="PRO_5003398320" description="Lipoprotein" evidence="1">
    <location>
        <begin position="24"/>
        <end position="169"/>
    </location>
</feature>
<dbReference type="Proteomes" id="UP000008522">
    <property type="component" value="Chromosome"/>
</dbReference>
<dbReference type="PROSITE" id="PS51257">
    <property type="entry name" value="PROKAR_LIPOPROTEIN"/>
    <property type="match status" value="1"/>
</dbReference>
<organism evidence="2 3">
    <name type="scientific">Brachyspira intermedia (strain ATCC 51140 / PWS/A)</name>
    <name type="common">Serpulina intermedia</name>
    <dbReference type="NCBI Taxonomy" id="1045858"/>
    <lineage>
        <taxon>Bacteria</taxon>
        <taxon>Pseudomonadati</taxon>
        <taxon>Spirochaetota</taxon>
        <taxon>Spirochaetia</taxon>
        <taxon>Brachyspirales</taxon>
        <taxon>Brachyspiraceae</taxon>
        <taxon>Brachyspira</taxon>
    </lineage>
</organism>
<dbReference type="EMBL" id="CP002874">
    <property type="protein sequence ID" value="AEM20974.1"/>
    <property type="molecule type" value="Genomic_DNA"/>
</dbReference>
<dbReference type="KEGG" id="bip:Bint_0340"/>
<gene>
    <name evidence="2" type="ordered locus">Bint_0340</name>
</gene>
<dbReference type="PATRIC" id="fig|1045858.4.peg.338"/>